<evidence type="ECO:0000313" key="3">
    <source>
        <dbReference type="Proteomes" id="UP001159641"/>
    </source>
</evidence>
<dbReference type="AlphaFoldDB" id="A0AB34GK16"/>
<evidence type="ECO:0000313" key="2">
    <source>
        <dbReference type="EMBL" id="KAJ8780842.1"/>
    </source>
</evidence>
<reference evidence="2 3" key="1">
    <citation type="submission" date="2022-11" db="EMBL/GenBank/DDBJ databases">
        <title>Whole genome sequence of Eschrichtius robustus ER-17-0199.</title>
        <authorList>
            <person name="Bruniche-Olsen A."/>
            <person name="Black A.N."/>
            <person name="Fields C.J."/>
            <person name="Walden K."/>
            <person name="Dewoody J.A."/>
        </authorList>
    </citation>
    <scope>NUCLEOTIDE SEQUENCE [LARGE SCALE GENOMIC DNA]</scope>
    <source>
        <strain evidence="2">ER-17-0199</strain>
        <tissue evidence="2">Blubber</tissue>
    </source>
</reference>
<feature type="chain" id="PRO_5044339036" evidence="1">
    <location>
        <begin position="20"/>
        <end position="130"/>
    </location>
</feature>
<sequence>MGAQGRVVCSLIFLLRALAELAENSEFYLLGDYLLGGLFTLHANMKGIVHLNYLQVPKCKEGVSSVRLEVMVWAGWEPRLVLWPCGGQAKTNGSECVSSFIAKPPSWMHSTGSQGGPAHSVLLKSMATMS</sequence>
<dbReference type="EMBL" id="JAIQCJ010002152">
    <property type="protein sequence ID" value="KAJ8780842.1"/>
    <property type="molecule type" value="Genomic_DNA"/>
</dbReference>
<feature type="signal peptide" evidence="1">
    <location>
        <begin position="1"/>
        <end position="19"/>
    </location>
</feature>
<protein>
    <submittedName>
        <fullName evidence="2">Uncharacterized protein</fullName>
    </submittedName>
</protein>
<organism evidence="2 3">
    <name type="scientific">Eschrichtius robustus</name>
    <name type="common">California gray whale</name>
    <name type="synonym">Eschrichtius gibbosus</name>
    <dbReference type="NCBI Taxonomy" id="9764"/>
    <lineage>
        <taxon>Eukaryota</taxon>
        <taxon>Metazoa</taxon>
        <taxon>Chordata</taxon>
        <taxon>Craniata</taxon>
        <taxon>Vertebrata</taxon>
        <taxon>Euteleostomi</taxon>
        <taxon>Mammalia</taxon>
        <taxon>Eutheria</taxon>
        <taxon>Laurasiatheria</taxon>
        <taxon>Artiodactyla</taxon>
        <taxon>Whippomorpha</taxon>
        <taxon>Cetacea</taxon>
        <taxon>Mysticeti</taxon>
        <taxon>Eschrichtiidae</taxon>
        <taxon>Eschrichtius</taxon>
    </lineage>
</organism>
<dbReference type="Proteomes" id="UP001159641">
    <property type="component" value="Unassembled WGS sequence"/>
</dbReference>
<gene>
    <name evidence="2" type="ORF">J1605_000885</name>
</gene>
<accession>A0AB34GK16</accession>
<name>A0AB34GK16_ESCRO</name>
<keyword evidence="1" id="KW-0732">Signal</keyword>
<comment type="caution">
    <text evidence="2">The sequence shown here is derived from an EMBL/GenBank/DDBJ whole genome shotgun (WGS) entry which is preliminary data.</text>
</comment>
<keyword evidence="3" id="KW-1185">Reference proteome</keyword>
<proteinExistence type="predicted"/>
<evidence type="ECO:0000256" key="1">
    <source>
        <dbReference type="SAM" id="SignalP"/>
    </source>
</evidence>